<proteinExistence type="predicted"/>
<evidence type="ECO:0000313" key="1">
    <source>
        <dbReference type="EMBL" id="SVD55367.1"/>
    </source>
</evidence>
<reference evidence="1" key="1">
    <citation type="submission" date="2018-05" db="EMBL/GenBank/DDBJ databases">
        <authorList>
            <person name="Lanie J.A."/>
            <person name="Ng W.-L."/>
            <person name="Kazmierczak K.M."/>
            <person name="Andrzejewski T.M."/>
            <person name="Davidsen T.M."/>
            <person name="Wayne K.J."/>
            <person name="Tettelin H."/>
            <person name="Glass J.I."/>
            <person name="Rusch D."/>
            <person name="Podicherti R."/>
            <person name="Tsui H.-C.T."/>
            <person name="Winkler M.E."/>
        </authorList>
    </citation>
    <scope>NUCLEOTIDE SEQUENCE</scope>
</reference>
<dbReference type="EMBL" id="UINC01158043">
    <property type="protein sequence ID" value="SVD55367.1"/>
    <property type="molecule type" value="Genomic_DNA"/>
</dbReference>
<dbReference type="AlphaFoldDB" id="A0A382W969"/>
<gene>
    <name evidence="1" type="ORF">METZ01_LOCUS408221</name>
</gene>
<sequence length="27" mass="2989">MIHLKIDLIGQSIAKPLSLDALQHGIY</sequence>
<name>A0A382W969_9ZZZZ</name>
<feature type="non-terminal residue" evidence="1">
    <location>
        <position position="27"/>
    </location>
</feature>
<organism evidence="1">
    <name type="scientific">marine metagenome</name>
    <dbReference type="NCBI Taxonomy" id="408172"/>
    <lineage>
        <taxon>unclassified sequences</taxon>
        <taxon>metagenomes</taxon>
        <taxon>ecological metagenomes</taxon>
    </lineage>
</organism>
<protein>
    <submittedName>
        <fullName evidence="1">Uncharacterized protein</fullName>
    </submittedName>
</protein>
<accession>A0A382W969</accession>